<keyword evidence="4" id="KW-0997">Cell inner membrane</keyword>
<reference evidence="11 12" key="1">
    <citation type="submission" date="2016-07" db="EMBL/GenBank/DDBJ databases">
        <title>Draft genome sequence of Prauserella muralis DSM 45305, isolated from a mould-covered wall in an indoor environment.</title>
        <authorList>
            <person name="Ruckert C."/>
            <person name="Albersmeier A."/>
            <person name="Jiang C.-L."/>
            <person name="Jiang Y."/>
            <person name="Kalinowski J."/>
            <person name="Schneider O."/>
            <person name="Winkler A."/>
            <person name="Zotchev S.B."/>
        </authorList>
    </citation>
    <scope>NUCLEOTIDE SEQUENCE [LARGE SCALE GENOMIC DNA]</scope>
    <source>
        <strain evidence="11 12">DSM 45305</strain>
    </source>
</reference>
<dbReference type="Pfam" id="PF04290">
    <property type="entry name" value="DctQ"/>
    <property type="match status" value="1"/>
</dbReference>
<feature type="transmembrane region" description="Helical" evidence="9">
    <location>
        <begin position="82"/>
        <end position="103"/>
    </location>
</feature>
<protein>
    <submittedName>
        <fullName evidence="11">C4-dicarboxylate ABC transporter permease</fullName>
    </submittedName>
</protein>
<comment type="subcellular location">
    <subcellularLocation>
        <location evidence="1">Cell inner membrane</location>
        <topology evidence="1">Multi-pass membrane protein</topology>
    </subcellularLocation>
</comment>
<proteinExistence type="inferred from homology"/>
<evidence type="ECO:0000313" key="12">
    <source>
        <dbReference type="Proteomes" id="UP000249915"/>
    </source>
</evidence>
<name>A0A2V4AQT1_9PSEU</name>
<dbReference type="GO" id="GO:0022857">
    <property type="term" value="F:transmembrane transporter activity"/>
    <property type="evidence" value="ECO:0007669"/>
    <property type="project" value="TreeGrafter"/>
</dbReference>
<dbReference type="InterPro" id="IPR007387">
    <property type="entry name" value="TRAP_DctQ"/>
</dbReference>
<evidence type="ECO:0000313" key="11">
    <source>
        <dbReference type="EMBL" id="PXY22972.1"/>
    </source>
</evidence>
<dbReference type="InterPro" id="IPR055348">
    <property type="entry name" value="DctQ"/>
</dbReference>
<feature type="transmembrane region" description="Helical" evidence="9">
    <location>
        <begin position="123"/>
        <end position="144"/>
    </location>
</feature>
<dbReference type="GO" id="GO:0005886">
    <property type="term" value="C:plasma membrane"/>
    <property type="evidence" value="ECO:0007669"/>
    <property type="project" value="UniProtKB-SubCell"/>
</dbReference>
<keyword evidence="6 9" id="KW-1133">Transmembrane helix</keyword>
<keyword evidence="2" id="KW-0813">Transport</keyword>
<dbReference type="GO" id="GO:0015740">
    <property type="term" value="P:C4-dicarboxylate transport"/>
    <property type="evidence" value="ECO:0007669"/>
    <property type="project" value="TreeGrafter"/>
</dbReference>
<keyword evidence="12" id="KW-1185">Reference proteome</keyword>
<evidence type="ECO:0000256" key="4">
    <source>
        <dbReference type="ARBA" id="ARBA00022519"/>
    </source>
</evidence>
<sequence length="155" mass="16966">MRWVSRTEAAVGGLLLTVIFALMLVQAGQRYLPGGGWVWTGELARFGLVWMTFAMAGYLMGRDEHVTLKVIDYAPSRPLRRTVAVFADVMVAIVCLNLAYEAFGLVLEQTSQTTPALGLPVGYFYVIPLAGLLLTTVRSVVAVFRPRATGKERTA</sequence>
<dbReference type="Proteomes" id="UP000249915">
    <property type="component" value="Unassembled WGS sequence"/>
</dbReference>
<dbReference type="PANTHER" id="PTHR35011">
    <property type="entry name" value="2,3-DIKETO-L-GULONATE TRAP TRANSPORTER SMALL PERMEASE PROTEIN YIAM"/>
    <property type="match status" value="1"/>
</dbReference>
<dbReference type="AlphaFoldDB" id="A0A2V4AQT1"/>
<evidence type="ECO:0000256" key="1">
    <source>
        <dbReference type="ARBA" id="ARBA00004429"/>
    </source>
</evidence>
<keyword evidence="3" id="KW-1003">Cell membrane</keyword>
<feature type="transmembrane region" description="Helical" evidence="9">
    <location>
        <begin position="43"/>
        <end position="61"/>
    </location>
</feature>
<evidence type="ECO:0000256" key="8">
    <source>
        <dbReference type="ARBA" id="ARBA00038436"/>
    </source>
</evidence>
<keyword evidence="5 9" id="KW-0812">Transmembrane</keyword>
<comment type="similarity">
    <text evidence="8">Belongs to the TRAP transporter small permease family.</text>
</comment>
<evidence type="ECO:0000259" key="10">
    <source>
        <dbReference type="Pfam" id="PF04290"/>
    </source>
</evidence>
<evidence type="ECO:0000256" key="9">
    <source>
        <dbReference type="SAM" id="Phobius"/>
    </source>
</evidence>
<feature type="domain" description="Tripartite ATP-independent periplasmic transporters DctQ component" evidence="10">
    <location>
        <begin position="19"/>
        <end position="146"/>
    </location>
</feature>
<evidence type="ECO:0000256" key="5">
    <source>
        <dbReference type="ARBA" id="ARBA00022692"/>
    </source>
</evidence>
<evidence type="ECO:0000256" key="2">
    <source>
        <dbReference type="ARBA" id="ARBA00022448"/>
    </source>
</evidence>
<gene>
    <name evidence="11" type="ORF">BAY60_23015</name>
</gene>
<keyword evidence="7 9" id="KW-0472">Membrane</keyword>
<dbReference type="EMBL" id="MASW01000005">
    <property type="protein sequence ID" value="PXY22972.1"/>
    <property type="molecule type" value="Genomic_DNA"/>
</dbReference>
<organism evidence="11 12">
    <name type="scientific">Prauserella muralis</name>
    <dbReference type="NCBI Taxonomy" id="588067"/>
    <lineage>
        <taxon>Bacteria</taxon>
        <taxon>Bacillati</taxon>
        <taxon>Actinomycetota</taxon>
        <taxon>Actinomycetes</taxon>
        <taxon>Pseudonocardiales</taxon>
        <taxon>Pseudonocardiaceae</taxon>
        <taxon>Prauserella</taxon>
    </lineage>
</organism>
<comment type="caution">
    <text evidence="11">The sequence shown here is derived from an EMBL/GenBank/DDBJ whole genome shotgun (WGS) entry which is preliminary data.</text>
</comment>
<dbReference type="PANTHER" id="PTHR35011:SF2">
    <property type="entry name" value="2,3-DIKETO-L-GULONATE TRAP TRANSPORTER SMALL PERMEASE PROTEIN YIAM"/>
    <property type="match status" value="1"/>
</dbReference>
<evidence type="ECO:0000256" key="6">
    <source>
        <dbReference type="ARBA" id="ARBA00022989"/>
    </source>
</evidence>
<evidence type="ECO:0000256" key="3">
    <source>
        <dbReference type="ARBA" id="ARBA00022475"/>
    </source>
</evidence>
<accession>A0A2V4AQT1</accession>
<evidence type="ECO:0000256" key="7">
    <source>
        <dbReference type="ARBA" id="ARBA00023136"/>
    </source>
</evidence>